<dbReference type="PANTHER" id="PTHR37162:SF1">
    <property type="entry name" value="BED-TYPE DOMAIN-CONTAINING PROTEIN"/>
    <property type="match status" value="1"/>
</dbReference>
<keyword evidence="2" id="KW-1185">Reference proteome</keyword>
<organism evidence="1 2">
    <name type="scientific">Ridgeia piscesae</name>
    <name type="common">Tubeworm</name>
    <dbReference type="NCBI Taxonomy" id="27915"/>
    <lineage>
        <taxon>Eukaryota</taxon>
        <taxon>Metazoa</taxon>
        <taxon>Spiralia</taxon>
        <taxon>Lophotrochozoa</taxon>
        <taxon>Annelida</taxon>
        <taxon>Polychaeta</taxon>
        <taxon>Sedentaria</taxon>
        <taxon>Canalipalpata</taxon>
        <taxon>Sabellida</taxon>
        <taxon>Siboglinidae</taxon>
        <taxon>Ridgeia</taxon>
    </lineage>
</organism>
<dbReference type="PANTHER" id="PTHR37162">
    <property type="entry name" value="HAT FAMILY DIMERISATION DOMAINCONTAINING PROTEIN-RELATED"/>
    <property type="match status" value="1"/>
</dbReference>
<evidence type="ECO:0000313" key="1">
    <source>
        <dbReference type="EMBL" id="KAK2155801.1"/>
    </source>
</evidence>
<gene>
    <name evidence="1" type="ORF">NP493_2041g00006</name>
</gene>
<evidence type="ECO:0008006" key="3">
    <source>
        <dbReference type="Google" id="ProtNLM"/>
    </source>
</evidence>
<dbReference type="AlphaFoldDB" id="A0AAD9N5J6"/>
<evidence type="ECO:0000313" key="2">
    <source>
        <dbReference type="Proteomes" id="UP001209878"/>
    </source>
</evidence>
<proteinExistence type="predicted"/>
<protein>
    <recommendedName>
        <fullName evidence="3">DUF4371 domain-containing protein</fullName>
    </recommendedName>
</protein>
<sequence>MVLHYSDDLLKTPDPNGGKFGDWIVKKDTFNVTCRLCKSNVCIKEGEKALAKHSSSAKHHKAKGAQAGTGNIFQAFAQQDAKQREQKSCEEKARDAELIYLHHIEAHGIPPHVASCTTLLFKQMFPDSKIAEKFTFSDSKQGYEITHGLGQHYNTRLVNRLQQEYFSINVDESTVLKTNQLAITVRYFHRGVKRVVTEHYKTVEIGKKDADSLVSVLHETFTADGIDYKSQLLHIETDSCPAMRGVRGGVITKMKTKVEYLYVGD</sequence>
<dbReference type="Proteomes" id="UP001209878">
    <property type="component" value="Unassembled WGS sequence"/>
</dbReference>
<accession>A0AAD9N5J6</accession>
<reference evidence="1" key="1">
    <citation type="journal article" date="2023" name="Mol. Biol. Evol.">
        <title>Third-Generation Sequencing Reveals the Adaptive Role of the Epigenome in Three Deep-Sea Polychaetes.</title>
        <authorList>
            <person name="Perez M."/>
            <person name="Aroh O."/>
            <person name="Sun Y."/>
            <person name="Lan Y."/>
            <person name="Juniper S.K."/>
            <person name="Young C.R."/>
            <person name="Angers B."/>
            <person name="Qian P.Y."/>
        </authorList>
    </citation>
    <scope>NUCLEOTIDE SEQUENCE</scope>
    <source>
        <strain evidence="1">R07B-5</strain>
    </source>
</reference>
<comment type="caution">
    <text evidence="1">The sequence shown here is derived from an EMBL/GenBank/DDBJ whole genome shotgun (WGS) entry which is preliminary data.</text>
</comment>
<dbReference type="EMBL" id="JAODUO010002039">
    <property type="protein sequence ID" value="KAK2155801.1"/>
    <property type="molecule type" value="Genomic_DNA"/>
</dbReference>
<name>A0AAD9N5J6_RIDPI</name>